<evidence type="ECO:0000256" key="2">
    <source>
        <dbReference type="ARBA" id="ARBA00023015"/>
    </source>
</evidence>
<feature type="DNA-binding region" description="H-T-H motif" evidence="5">
    <location>
        <begin position="28"/>
        <end position="47"/>
    </location>
</feature>
<dbReference type="EMBL" id="CP012600">
    <property type="protein sequence ID" value="ALC83538.1"/>
    <property type="molecule type" value="Genomic_DNA"/>
</dbReference>
<dbReference type="SUPFAM" id="SSF48498">
    <property type="entry name" value="Tetracyclin repressor-like, C-terminal domain"/>
    <property type="match status" value="1"/>
</dbReference>
<feature type="domain" description="HTH tetR-type" evidence="6">
    <location>
        <begin position="5"/>
        <end position="65"/>
    </location>
</feature>
<sequence>MAKNKINKEIITEAALSILHEKGLANLTMRNLAANLKVKAPALYWYIKSKQEILQLLSEYISSQIEYPEESKDWEEEMTLLSLASRRAMLSVPDGAEIMMDTLPVSKKRLHLINKAFEIFHRANFPEDKIFLSAILINSYVTSFVLDEQKQKKMIDEMGKEEIVNQFKGAITAIPEDNIPHVYRYMLTPKTKLNDEESFLAGLRIILKGIKAEMDR</sequence>
<dbReference type="SUPFAM" id="SSF46689">
    <property type="entry name" value="Homeodomain-like"/>
    <property type="match status" value="1"/>
</dbReference>
<dbReference type="GO" id="GO:0046677">
    <property type="term" value="P:response to antibiotic"/>
    <property type="evidence" value="ECO:0007669"/>
    <property type="project" value="InterPro"/>
</dbReference>
<proteinExistence type="predicted"/>
<dbReference type="Proteomes" id="UP000067625">
    <property type="component" value="Chromosome"/>
</dbReference>
<evidence type="ECO:0000256" key="1">
    <source>
        <dbReference type="ARBA" id="ARBA00022491"/>
    </source>
</evidence>
<dbReference type="InterPro" id="IPR036271">
    <property type="entry name" value="Tet_transcr_reg_TetR-rel_C_sf"/>
</dbReference>
<reference evidence="7 8" key="2">
    <citation type="journal article" date="2016" name="Int. J. Syst. Evol. Microbiol.">
        <title>Bacillus gobiensis sp. nov., isolated from a soil sample.</title>
        <authorList>
            <person name="Liu B."/>
            <person name="Liu G.H."/>
            <person name="Cetin S."/>
            <person name="Schumann P."/>
            <person name="Pan Z.Z."/>
            <person name="Chen Q.Q."/>
        </authorList>
    </citation>
    <scope>NUCLEOTIDE SEQUENCE [LARGE SCALE GENOMIC DNA]</scope>
    <source>
        <strain evidence="7 8">FJAT-4402</strain>
    </source>
</reference>
<keyword evidence="3 5" id="KW-0238">DNA-binding</keyword>
<evidence type="ECO:0000259" key="6">
    <source>
        <dbReference type="PROSITE" id="PS50977"/>
    </source>
</evidence>
<dbReference type="GO" id="GO:0003677">
    <property type="term" value="F:DNA binding"/>
    <property type="evidence" value="ECO:0007669"/>
    <property type="project" value="UniProtKB-UniRule"/>
</dbReference>
<protein>
    <recommendedName>
        <fullName evidence="6">HTH tetR-type domain-containing protein</fullName>
    </recommendedName>
</protein>
<dbReference type="AlphaFoldDB" id="A0A0M4G0G6"/>
<dbReference type="Gene3D" id="1.10.357.10">
    <property type="entry name" value="Tetracycline Repressor, domain 2"/>
    <property type="match status" value="1"/>
</dbReference>
<dbReference type="PROSITE" id="PS50977">
    <property type="entry name" value="HTH_TETR_2"/>
    <property type="match status" value="1"/>
</dbReference>
<dbReference type="PATRIC" id="fig|1441095.3.peg.4396"/>
<dbReference type="Pfam" id="PF02909">
    <property type="entry name" value="TetR_C_1"/>
    <property type="match status" value="1"/>
</dbReference>
<evidence type="ECO:0000313" key="8">
    <source>
        <dbReference type="Proteomes" id="UP000067625"/>
    </source>
</evidence>
<dbReference type="PRINTS" id="PR00455">
    <property type="entry name" value="HTHTETR"/>
</dbReference>
<reference evidence="8" key="1">
    <citation type="submission" date="2015-08" db="EMBL/GenBank/DDBJ databases">
        <title>Genome sequencing project for genomic taxonomy and phylogenomics of Bacillus-like bacteria.</title>
        <authorList>
            <person name="Liu B."/>
            <person name="Wang J."/>
            <person name="Zhu Y."/>
            <person name="Liu G."/>
            <person name="Chen Q."/>
            <person name="Chen Z."/>
            <person name="Lan J."/>
            <person name="Che J."/>
            <person name="Ge C."/>
            <person name="Shi H."/>
            <person name="Pan Z."/>
            <person name="Liu X."/>
        </authorList>
    </citation>
    <scope>NUCLEOTIDE SEQUENCE [LARGE SCALE GENOMIC DNA]</scope>
    <source>
        <strain evidence="8">FJAT-4402</strain>
    </source>
</reference>
<dbReference type="STRING" id="1441095.AM592_19880"/>
<evidence type="ECO:0000313" key="7">
    <source>
        <dbReference type="EMBL" id="ALC83538.1"/>
    </source>
</evidence>
<dbReference type="Pfam" id="PF00440">
    <property type="entry name" value="TetR_N"/>
    <property type="match status" value="1"/>
</dbReference>
<evidence type="ECO:0000256" key="4">
    <source>
        <dbReference type="ARBA" id="ARBA00023163"/>
    </source>
</evidence>
<name>A0A0M4G0G6_9BACI</name>
<dbReference type="InterPro" id="IPR004111">
    <property type="entry name" value="Repressor_TetR_C"/>
</dbReference>
<dbReference type="GO" id="GO:0045892">
    <property type="term" value="P:negative regulation of DNA-templated transcription"/>
    <property type="evidence" value="ECO:0007669"/>
    <property type="project" value="InterPro"/>
</dbReference>
<keyword evidence="2" id="KW-0805">Transcription regulation</keyword>
<evidence type="ECO:0000256" key="5">
    <source>
        <dbReference type="PROSITE-ProRule" id="PRU00335"/>
    </source>
</evidence>
<dbReference type="OrthoDB" id="166040at2"/>
<dbReference type="InterPro" id="IPR001647">
    <property type="entry name" value="HTH_TetR"/>
</dbReference>
<dbReference type="PRINTS" id="PR00400">
    <property type="entry name" value="TETREPRESSOR"/>
</dbReference>
<keyword evidence="4" id="KW-0804">Transcription</keyword>
<organism evidence="7 8">
    <name type="scientific">Bacillus gobiensis</name>
    <dbReference type="NCBI Taxonomy" id="1441095"/>
    <lineage>
        <taxon>Bacteria</taxon>
        <taxon>Bacillati</taxon>
        <taxon>Bacillota</taxon>
        <taxon>Bacilli</taxon>
        <taxon>Bacillales</taxon>
        <taxon>Bacillaceae</taxon>
        <taxon>Bacillus</taxon>
    </lineage>
</organism>
<gene>
    <name evidence="7" type="ORF">AM592_19880</name>
</gene>
<dbReference type="InterPro" id="IPR009057">
    <property type="entry name" value="Homeodomain-like_sf"/>
</dbReference>
<keyword evidence="1" id="KW-0678">Repressor</keyword>
<dbReference type="RefSeq" id="WP_053605390.1">
    <property type="nucleotide sequence ID" value="NZ_CP012600.1"/>
</dbReference>
<keyword evidence="8" id="KW-1185">Reference proteome</keyword>
<accession>A0A0M4G0G6</accession>
<evidence type="ECO:0000256" key="3">
    <source>
        <dbReference type="ARBA" id="ARBA00023125"/>
    </source>
</evidence>
<dbReference type="InterPro" id="IPR003012">
    <property type="entry name" value="Tet_transcr_reg_TetR"/>
</dbReference>
<dbReference type="Gene3D" id="1.10.10.60">
    <property type="entry name" value="Homeodomain-like"/>
    <property type="match status" value="1"/>
</dbReference>